<dbReference type="Gene3D" id="1.25.40.320">
    <property type="entry name" value="Peptidase M1, leukotriene A4 hydrolase/aminopeptidase C-terminal domain"/>
    <property type="match status" value="1"/>
</dbReference>
<evidence type="ECO:0000256" key="2">
    <source>
        <dbReference type="ARBA" id="ARBA00010136"/>
    </source>
</evidence>
<protein>
    <recommendedName>
        <fullName evidence="8">Peptidase M1 leukotriene A4 hydrolase/aminopeptidase C-terminal domain-containing protein</fullName>
    </recommendedName>
</protein>
<dbReference type="EMBL" id="JAODUP010000014">
    <property type="protein sequence ID" value="KAK2168745.1"/>
    <property type="molecule type" value="Genomic_DNA"/>
</dbReference>
<dbReference type="GO" id="GO:0005730">
    <property type="term" value="C:nucleolus"/>
    <property type="evidence" value="ECO:0007669"/>
    <property type="project" value="InterPro"/>
</dbReference>
<comment type="cofactor">
    <cofactor evidence="1">
        <name>Zn(2+)</name>
        <dbReference type="ChEBI" id="CHEBI:29105"/>
    </cofactor>
</comment>
<dbReference type="GO" id="GO:0008270">
    <property type="term" value="F:zinc ion binding"/>
    <property type="evidence" value="ECO:0007669"/>
    <property type="project" value="InterPro"/>
</dbReference>
<feature type="domain" description="Peptidase M1 leukotriene A4 hydrolase/aminopeptidase C-terminal" evidence="8">
    <location>
        <begin position="219"/>
        <end position="369"/>
    </location>
</feature>
<organism evidence="9 10">
    <name type="scientific">Paralvinella palmiformis</name>
    <dbReference type="NCBI Taxonomy" id="53620"/>
    <lineage>
        <taxon>Eukaryota</taxon>
        <taxon>Metazoa</taxon>
        <taxon>Spiralia</taxon>
        <taxon>Lophotrochozoa</taxon>
        <taxon>Annelida</taxon>
        <taxon>Polychaeta</taxon>
        <taxon>Sedentaria</taxon>
        <taxon>Canalipalpata</taxon>
        <taxon>Terebellida</taxon>
        <taxon>Terebelliformia</taxon>
        <taxon>Alvinellidae</taxon>
        <taxon>Paralvinella</taxon>
    </lineage>
</organism>
<dbReference type="PANTHER" id="PTHR46627">
    <property type="entry name" value="AMINOPEPTIDASE O"/>
    <property type="match status" value="1"/>
</dbReference>
<keyword evidence="10" id="KW-1185">Reference proteome</keyword>
<evidence type="ECO:0000259" key="8">
    <source>
        <dbReference type="SMART" id="SM01263"/>
    </source>
</evidence>
<dbReference type="Gene3D" id="1.10.390.10">
    <property type="entry name" value="Neutral Protease Domain 2"/>
    <property type="match status" value="1"/>
</dbReference>
<sequence>MSNPNLIFISQSMLAGNGSMQVCLGHELSHYWFGLLLGAKDWTEEWLSEGFATFVEYIIEAEVRGWSDVERNEHEQIIDYLRYRTLVTELSHTKPELQTLCPNHDKEAEEDGKSTSLNFVKNGMNPYKMFTQVHYLKGYFLLRWLTKVIGYIGMRQLLREYIVKGHGRMVTSREFLNMTYGHFPKLQQYYSIEDLCHHWLGCPGLPSEINECTPSETNSLYQSVLSDLCHWEKSDRSLKCRKNSAKRRKSTFDGSMLNSKQLLLLLERLLEKRTLHRITLACINEHYHLATANAEVQHRWFELVVKHKYVPAYEGLAQYLVDHQAMGVYLYGEMIIARCARLRSMAEKTFIELSSTMEPTTKNIVQKMLYG</sequence>
<evidence type="ECO:0000256" key="4">
    <source>
        <dbReference type="ARBA" id="ARBA00022723"/>
    </source>
</evidence>
<dbReference type="PANTHER" id="PTHR46627:SF1">
    <property type="entry name" value="AMINOPEPTIDASE O"/>
    <property type="match status" value="1"/>
</dbReference>
<evidence type="ECO:0000313" key="9">
    <source>
        <dbReference type="EMBL" id="KAK2168745.1"/>
    </source>
</evidence>
<dbReference type="Proteomes" id="UP001208570">
    <property type="component" value="Unassembled WGS sequence"/>
</dbReference>
<evidence type="ECO:0000256" key="5">
    <source>
        <dbReference type="ARBA" id="ARBA00022801"/>
    </source>
</evidence>
<accession>A0AAD9NG34</accession>
<dbReference type="GO" id="GO:0006508">
    <property type="term" value="P:proteolysis"/>
    <property type="evidence" value="ECO:0007669"/>
    <property type="project" value="UniProtKB-KW"/>
</dbReference>
<dbReference type="InterPro" id="IPR016024">
    <property type="entry name" value="ARM-type_fold"/>
</dbReference>
<keyword evidence="4" id="KW-0479">Metal-binding</keyword>
<reference evidence="9" key="1">
    <citation type="journal article" date="2023" name="Mol. Biol. Evol.">
        <title>Third-Generation Sequencing Reveals the Adaptive Role of the Epigenome in Three Deep-Sea Polychaetes.</title>
        <authorList>
            <person name="Perez M."/>
            <person name="Aroh O."/>
            <person name="Sun Y."/>
            <person name="Lan Y."/>
            <person name="Juniper S.K."/>
            <person name="Young C.R."/>
            <person name="Angers B."/>
            <person name="Qian P.Y."/>
        </authorList>
    </citation>
    <scope>NUCLEOTIDE SEQUENCE</scope>
    <source>
        <strain evidence="9">P08H-3</strain>
    </source>
</reference>
<comment type="caution">
    <text evidence="9">The sequence shown here is derived from an EMBL/GenBank/DDBJ whole genome shotgun (WGS) entry which is preliminary data.</text>
</comment>
<dbReference type="InterPro" id="IPR014782">
    <property type="entry name" value="Peptidase_M1_dom"/>
</dbReference>
<gene>
    <name evidence="9" type="ORF">LSH36_14g00030</name>
</gene>
<evidence type="ECO:0000256" key="7">
    <source>
        <dbReference type="ARBA" id="ARBA00023049"/>
    </source>
</evidence>
<evidence type="ECO:0000313" key="10">
    <source>
        <dbReference type="Proteomes" id="UP001208570"/>
    </source>
</evidence>
<dbReference type="SMART" id="SM01263">
    <property type="entry name" value="Leuk-A4-hydro_C"/>
    <property type="match status" value="1"/>
</dbReference>
<keyword evidence="6" id="KW-0862">Zinc</keyword>
<dbReference type="InterPro" id="IPR027268">
    <property type="entry name" value="Peptidase_M4/M1_CTD_sf"/>
</dbReference>
<evidence type="ECO:0000256" key="6">
    <source>
        <dbReference type="ARBA" id="ARBA00022833"/>
    </source>
</evidence>
<comment type="similarity">
    <text evidence="2">Belongs to the peptidase M1 family.</text>
</comment>
<dbReference type="Pfam" id="PF09127">
    <property type="entry name" value="Leuk-A4-hydro_C"/>
    <property type="match status" value="1"/>
</dbReference>
<name>A0AAD9NG34_9ANNE</name>
<dbReference type="SUPFAM" id="SSF48371">
    <property type="entry name" value="ARM repeat"/>
    <property type="match status" value="1"/>
</dbReference>
<keyword evidence="7" id="KW-0482">Metalloprotease</keyword>
<proteinExistence type="inferred from homology"/>
<dbReference type="SUPFAM" id="SSF55486">
    <property type="entry name" value="Metalloproteases ('zincins'), catalytic domain"/>
    <property type="match status" value="1"/>
</dbReference>
<dbReference type="InterPro" id="IPR038502">
    <property type="entry name" value="M1_LTA-4_hydro/amino_C_sf"/>
</dbReference>
<dbReference type="InterPro" id="IPR015211">
    <property type="entry name" value="Peptidase_M1_C"/>
</dbReference>
<keyword evidence="3" id="KW-0645">Protease</keyword>
<keyword evidence="5" id="KW-0378">Hydrolase</keyword>
<dbReference type="AlphaFoldDB" id="A0AAD9NG34"/>
<dbReference type="Pfam" id="PF01433">
    <property type="entry name" value="Peptidase_M1"/>
    <property type="match status" value="1"/>
</dbReference>
<evidence type="ECO:0000256" key="1">
    <source>
        <dbReference type="ARBA" id="ARBA00001947"/>
    </source>
</evidence>
<evidence type="ECO:0000256" key="3">
    <source>
        <dbReference type="ARBA" id="ARBA00022670"/>
    </source>
</evidence>
<dbReference type="GO" id="GO:0070006">
    <property type="term" value="F:metalloaminopeptidase activity"/>
    <property type="evidence" value="ECO:0007669"/>
    <property type="project" value="InterPro"/>
</dbReference>
<dbReference type="InterPro" id="IPR033577">
    <property type="entry name" value="AOPep"/>
</dbReference>